<evidence type="ECO:0000313" key="2">
    <source>
        <dbReference type="Proteomes" id="UP000072933"/>
    </source>
</evidence>
<proteinExistence type="predicted"/>
<sequence length="44" mass="5131">MVDILKSLADNDLAIPIIILGLVREARLWHKQVLEHKRNLQNKD</sequence>
<dbReference type="EMBL" id="FIID01000022">
    <property type="protein sequence ID" value="CYW11282.1"/>
    <property type="molecule type" value="Genomic_DNA"/>
</dbReference>
<evidence type="ECO:0000313" key="1">
    <source>
        <dbReference type="EMBL" id="CYW11282.1"/>
    </source>
</evidence>
<gene>
    <name evidence="1" type="ORF">ERS132370_01796</name>
</gene>
<dbReference type="Proteomes" id="UP000072933">
    <property type="component" value="Unassembled WGS sequence"/>
</dbReference>
<accession>A0A0Z8MLJ0</accession>
<name>A0A0Z8MLJ0_STRSU</name>
<protein>
    <submittedName>
        <fullName evidence="1">Uncharacterized protein</fullName>
    </submittedName>
</protein>
<organism evidence="1 2">
    <name type="scientific">Streptococcus suis</name>
    <dbReference type="NCBI Taxonomy" id="1307"/>
    <lineage>
        <taxon>Bacteria</taxon>
        <taxon>Bacillati</taxon>
        <taxon>Bacillota</taxon>
        <taxon>Bacilli</taxon>
        <taxon>Lactobacillales</taxon>
        <taxon>Streptococcaceae</taxon>
        <taxon>Streptococcus</taxon>
    </lineage>
</organism>
<reference evidence="1 2" key="1">
    <citation type="submission" date="2016-02" db="EMBL/GenBank/DDBJ databases">
        <authorList>
            <consortium name="Pathogen Informatics"/>
        </authorList>
    </citation>
    <scope>NUCLEOTIDE SEQUENCE [LARGE SCALE GENOMIC DNA]</scope>
    <source>
        <strain evidence="1 2">LSS8</strain>
    </source>
</reference>
<dbReference type="AlphaFoldDB" id="A0A0Z8MLJ0"/>